<name>A0ABP8IMQ3_9BACT</name>
<evidence type="ECO:0008006" key="4">
    <source>
        <dbReference type="Google" id="ProtNLM"/>
    </source>
</evidence>
<evidence type="ECO:0000256" key="1">
    <source>
        <dbReference type="SAM" id="MobiDB-lite"/>
    </source>
</evidence>
<protein>
    <recommendedName>
        <fullName evidence="4">DUF4178 domain-containing protein</fullName>
    </recommendedName>
</protein>
<feature type="region of interest" description="Disordered" evidence="1">
    <location>
        <begin position="60"/>
        <end position="79"/>
    </location>
</feature>
<dbReference type="RefSeq" id="WP_345237049.1">
    <property type="nucleotide sequence ID" value="NZ_BAABGZ010000067.1"/>
</dbReference>
<dbReference type="Proteomes" id="UP001501153">
    <property type="component" value="Unassembled WGS sequence"/>
</dbReference>
<proteinExistence type="predicted"/>
<evidence type="ECO:0000313" key="3">
    <source>
        <dbReference type="Proteomes" id="UP001501153"/>
    </source>
</evidence>
<reference evidence="3" key="1">
    <citation type="journal article" date="2019" name="Int. J. Syst. Evol. Microbiol.">
        <title>The Global Catalogue of Microorganisms (GCM) 10K type strain sequencing project: providing services to taxonomists for standard genome sequencing and annotation.</title>
        <authorList>
            <consortium name="The Broad Institute Genomics Platform"/>
            <consortium name="The Broad Institute Genome Sequencing Center for Infectious Disease"/>
            <person name="Wu L."/>
            <person name="Ma J."/>
        </authorList>
    </citation>
    <scope>NUCLEOTIDE SEQUENCE [LARGE SCALE GENOMIC DNA]</scope>
    <source>
        <strain evidence="3">JCM 17923</strain>
    </source>
</reference>
<sequence length="142" mass="15686">MATARKLYYVEEGRQDEYEEAAATATPHAQDETLLDDTLAAEVCPRCGELLAWHEARCEAAPPEPAAPEETPSAPAPAPGLTFAYGLGQRVQPALDNRTGAVVWRGQVKQRHSPSGLVRRVNVYRLDNGFWDCYYEEDLLVA</sequence>
<dbReference type="EMBL" id="BAABGZ010000067">
    <property type="protein sequence ID" value="GAA4363016.1"/>
    <property type="molecule type" value="Genomic_DNA"/>
</dbReference>
<accession>A0ABP8IMQ3</accession>
<evidence type="ECO:0000313" key="2">
    <source>
        <dbReference type="EMBL" id="GAA4363016.1"/>
    </source>
</evidence>
<organism evidence="2 3">
    <name type="scientific">Hymenobacter saemangeumensis</name>
    <dbReference type="NCBI Taxonomy" id="1084522"/>
    <lineage>
        <taxon>Bacteria</taxon>
        <taxon>Pseudomonadati</taxon>
        <taxon>Bacteroidota</taxon>
        <taxon>Cytophagia</taxon>
        <taxon>Cytophagales</taxon>
        <taxon>Hymenobacteraceae</taxon>
        <taxon>Hymenobacter</taxon>
    </lineage>
</organism>
<gene>
    <name evidence="2" type="ORF">GCM10023185_31410</name>
</gene>
<keyword evidence="3" id="KW-1185">Reference proteome</keyword>
<comment type="caution">
    <text evidence="2">The sequence shown here is derived from an EMBL/GenBank/DDBJ whole genome shotgun (WGS) entry which is preliminary data.</text>
</comment>